<dbReference type="OrthoDB" id="9815825at2"/>
<dbReference type="AlphaFoldDB" id="A0A101SWF5"/>
<dbReference type="Pfam" id="PF22725">
    <property type="entry name" value="GFO_IDH_MocA_C3"/>
    <property type="match status" value="1"/>
</dbReference>
<sequence>MPAFPAALPAPRTPDPMAAPALRWGVLGTGWIAERFVASVRRHTRQRFTAVASRDAGRAKEFADRHGVARCHGSYEDLVAAPDVDVVYVATEHTSHLACARLALEGGKHVLVEKPIGLDAAQAAEIAGLAARKGLYCAEALWTFFLPKWDVVRQVLDSGVLGEIRTVLADMGEHFDAGHRILRPESAGGPLLDLGTYPVSLATWVLGAPAEVQAFGQPHPAGVNGQVSAILHDPHGNQAVVHTTLFSDTPTTATLAGTRATLSLPGPFHQPGDLVLTPSGGGAPLTYTEPRTAHDALHFEAAETARCIEAGLRETPLRPLADSVVTLRAMDAVRDRCGITFPQVPR</sequence>
<feature type="domain" description="GFO/IDH/MocA-like oxidoreductase" evidence="4">
    <location>
        <begin position="152"/>
        <end position="262"/>
    </location>
</feature>
<dbReference type="SUPFAM" id="SSF51735">
    <property type="entry name" value="NAD(P)-binding Rossmann-fold domains"/>
    <property type="match status" value="1"/>
</dbReference>
<evidence type="ECO:0000256" key="2">
    <source>
        <dbReference type="ARBA" id="ARBA00023002"/>
    </source>
</evidence>
<proteinExistence type="inferred from homology"/>
<name>A0A101SWF5_9ACTN</name>
<dbReference type="Proteomes" id="UP000052982">
    <property type="component" value="Unassembled WGS sequence"/>
</dbReference>
<accession>A0A101SWF5</accession>
<evidence type="ECO:0000256" key="1">
    <source>
        <dbReference type="ARBA" id="ARBA00010928"/>
    </source>
</evidence>
<dbReference type="GO" id="GO:0000166">
    <property type="term" value="F:nucleotide binding"/>
    <property type="evidence" value="ECO:0007669"/>
    <property type="project" value="InterPro"/>
</dbReference>
<organism evidence="5 6">
    <name type="scientific">Streptomyces griseoruber</name>
    <dbReference type="NCBI Taxonomy" id="1943"/>
    <lineage>
        <taxon>Bacteria</taxon>
        <taxon>Bacillati</taxon>
        <taxon>Actinomycetota</taxon>
        <taxon>Actinomycetes</taxon>
        <taxon>Kitasatosporales</taxon>
        <taxon>Streptomycetaceae</taxon>
        <taxon>Streptomyces</taxon>
    </lineage>
</organism>
<dbReference type="Gene3D" id="3.40.50.720">
    <property type="entry name" value="NAD(P)-binding Rossmann-like Domain"/>
    <property type="match status" value="1"/>
</dbReference>
<evidence type="ECO:0000259" key="4">
    <source>
        <dbReference type="Pfam" id="PF22725"/>
    </source>
</evidence>
<dbReference type="PANTHER" id="PTHR22604">
    <property type="entry name" value="OXIDOREDUCTASES"/>
    <property type="match status" value="1"/>
</dbReference>
<feature type="domain" description="Gfo/Idh/MocA-like oxidoreductase N-terminal" evidence="3">
    <location>
        <begin position="22"/>
        <end position="137"/>
    </location>
</feature>
<comment type="caution">
    <text evidence="5">The sequence shown here is derived from an EMBL/GenBank/DDBJ whole genome shotgun (WGS) entry which is preliminary data.</text>
</comment>
<comment type="similarity">
    <text evidence="1">Belongs to the Gfo/Idh/MocA family.</text>
</comment>
<dbReference type="Pfam" id="PF01408">
    <property type="entry name" value="GFO_IDH_MocA"/>
    <property type="match status" value="1"/>
</dbReference>
<gene>
    <name evidence="5" type="ORF">AQJ64_22395</name>
</gene>
<evidence type="ECO:0000259" key="3">
    <source>
        <dbReference type="Pfam" id="PF01408"/>
    </source>
</evidence>
<dbReference type="PANTHER" id="PTHR22604:SF105">
    <property type="entry name" value="TRANS-1,2-DIHYDROBENZENE-1,2-DIOL DEHYDROGENASE"/>
    <property type="match status" value="1"/>
</dbReference>
<dbReference type="STRING" id="1943.AQJ64_22395"/>
<dbReference type="Gene3D" id="3.30.360.10">
    <property type="entry name" value="Dihydrodipicolinate Reductase, domain 2"/>
    <property type="match status" value="1"/>
</dbReference>
<dbReference type="SUPFAM" id="SSF55347">
    <property type="entry name" value="Glyceraldehyde-3-phosphate dehydrogenase-like, C-terminal domain"/>
    <property type="match status" value="1"/>
</dbReference>
<dbReference type="InterPro" id="IPR050984">
    <property type="entry name" value="Gfo/Idh/MocA_domain"/>
</dbReference>
<keyword evidence="6" id="KW-1185">Reference proteome</keyword>
<protein>
    <submittedName>
        <fullName evidence="5">Oxidoreductase</fullName>
    </submittedName>
</protein>
<evidence type="ECO:0000313" key="6">
    <source>
        <dbReference type="Proteomes" id="UP000052982"/>
    </source>
</evidence>
<evidence type="ECO:0000313" key="5">
    <source>
        <dbReference type="EMBL" id="KUN81173.1"/>
    </source>
</evidence>
<dbReference type="InterPro" id="IPR055170">
    <property type="entry name" value="GFO_IDH_MocA-like_dom"/>
</dbReference>
<dbReference type="RefSeq" id="WP_059202913.1">
    <property type="nucleotide sequence ID" value="NZ_JBIRTR010000004.1"/>
</dbReference>
<reference evidence="5 6" key="1">
    <citation type="submission" date="2015-10" db="EMBL/GenBank/DDBJ databases">
        <title>Draft genome sequence of Streptomyces griseoruber DSM 40281, type strain for the species Streptomyces griseoruber.</title>
        <authorList>
            <person name="Ruckert C."/>
            <person name="Winkler A."/>
            <person name="Kalinowski J."/>
            <person name="Kampfer P."/>
            <person name="Glaeser S."/>
        </authorList>
    </citation>
    <scope>NUCLEOTIDE SEQUENCE [LARGE SCALE GENOMIC DNA]</scope>
    <source>
        <strain evidence="5 6">DSM 40281</strain>
    </source>
</reference>
<dbReference type="InterPro" id="IPR000683">
    <property type="entry name" value="Gfo/Idh/MocA-like_OxRdtase_N"/>
</dbReference>
<dbReference type="GO" id="GO:0016491">
    <property type="term" value="F:oxidoreductase activity"/>
    <property type="evidence" value="ECO:0007669"/>
    <property type="project" value="UniProtKB-KW"/>
</dbReference>
<dbReference type="InterPro" id="IPR036291">
    <property type="entry name" value="NAD(P)-bd_dom_sf"/>
</dbReference>
<dbReference type="EMBL" id="LMWW01000036">
    <property type="protein sequence ID" value="KUN81173.1"/>
    <property type="molecule type" value="Genomic_DNA"/>
</dbReference>
<keyword evidence="2" id="KW-0560">Oxidoreductase</keyword>